<dbReference type="InterPro" id="IPR003153">
    <property type="entry name" value="Adaptor_Cbl_N_hlx"/>
</dbReference>
<proteinExistence type="predicted"/>
<dbReference type="SUPFAM" id="SSF47668">
    <property type="entry name" value="N-terminal domain of cbl (N-cbl)"/>
    <property type="match status" value="1"/>
</dbReference>
<dbReference type="AlphaFoldDB" id="A0A5C6MHP6"/>
<protein>
    <recommendedName>
        <fullName evidence="1">Cbl-PTB domain-containing protein</fullName>
    </recommendedName>
</protein>
<sequence length="83" mass="9026">MAAGSESPPPLGAADLSLVDQALNKLDQLHRLSVDPQLGLRNSPPYLPELVSETAVLLEQVWEPYRALRWQAAPGPGLMEPRS</sequence>
<dbReference type="EMBL" id="RHFK02000168">
    <property type="protein sequence ID" value="TWW54602.1"/>
    <property type="molecule type" value="Genomic_DNA"/>
</dbReference>
<dbReference type="GO" id="GO:0001784">
    <property type="term" value="F:phosphotyrosine residue binding"/>
    <property type="evidence" value="ECO:0007669"/>
    <property type="project" value="InterPro"/>
</dbReference>
<dbReference type="InterPro" id="IPR024159">
    <property type="entry name" value="Cbl_PTB"/>
</dbReference>
<dbReference type="Pfam" id="PF02262">
    <property type="entry name" value="Cbl_N"/>
    <property type="match status" value="1"/>
</dbReference>
<gene>
    <name evidence="2" type="ORF">D4764_0266260</name>
</gene>
<dbReference type="Gene3D" id="1.20.930.20">
    <property type="entry name" value="Adaptor protein Cbl, N-terminal domain"/>
    <property type="match status" value="1"/>
</dbReference>
<evidence type="ECO:0000259" key="1">
    <source>
        <dbReference type="PROSITE" id="PS51506"/>
    </source>
</evidence>
<reference evidence="2 3" key="1">
    <citation type="submission" date="2019-04" db="EMBL/GenBank/DDBJ databases">
        <title>Chromosome genome assembly for Takifugu flavidus.</title>
        <authorList>
            <person name="Xiao S."/>
        </authorList>
    </citation>
    <scope>NUCLEOTIDE SEQUENCE [LARGE SCALE GENOMIC DNA]</scope>
    <source>
        <strain evidence="2">HTHZ2018</strain>
        <tissue evidence="2">Muscle</tissue>
    </source>
</reference>
<dbReference type="PROSITE" id="PS51506">
    <property type="entry name" value="CBL_PTB"/>
    <property type="match status" value="1"/>
</dbReference>
<evidence type="ECO:0000313" key="2">
    <source>
        <dbReference type="EMBL" id="TWW54602.1"/>
    </source>
</evidence>
<feature type="domain" description="Cbl-PTB" evidence="1">
    <location>
        <begin position="8"/>
        <end position="83"/>
    </location>
</feature>
<name>A0A5C6MHP6_9TELE</name>
<dbReference type="Proteomes" id="UP000324091">
    <property type="component" value="Unassembled WGS sequence"/>
</dbReference>
<organism evidence="2 3">
    <name type="scientific">Takifugu flavidus</name>
    <name type="common">sansaifugu</name>
    <dbReference type="NCBI Taxonomy" id="433684"/>
    <lineage>
        <taxon>Eukaryota</taxon>
        <taxon>Metazoa</taxon>
        <taxon>Chordata</taxon>
        <taxon>Craniata</taxon>
        <taxon>Vertebrata</taxon>
        <taxon>Euteleostomi</taxon>
        <taxon>Actinopterygii</taxon>
        <taxon>Neopterygii</taxon>
        <taxon>Teleostei</taxon>
        <taxon>Neoteleostei</taxon>
        <taxon>Acanthomorphata</taxon>
        <taxon>Eupercaria</taxon>
        <taxon>Tetraodontiformes</taxon>
        <taxon>Tetradontoidea</taxon>
        <taxon>Tetraodontidae</taxon>
        <taxon>Takifugu</taxon>
    </lineage>
</organism>
<dbReference type="UniPathway" id="UPA00143"/>
<accession>A0A5C6MHP6</accession>
<dbReference type="GO" id="GO:0016567">
    <property type="term" value="P:protein ubiquitination"/>
    <property type="evidence" value="ECO:0007669"/>
    <property type="project" value="UniProtKB-UniPathway"/>
</dbReference>
<dbReference type="InterPro" id="IPR036537">
    <property type="entry name" value="Adaptor_Cbl_N_dom_sf"/>
</dbReference>
<evidence type="ECO:0000313" key="3">
    <source>
        <dbReference type="Proteomes" id="UP000324091"/>
    </source>
</evidence>
<keyword evidence="3" id="KW-1185">Reference proteome</keyword>
<dbReference type="GO" id="GO:0007166">
    <property type="term" value="P:cell surface receptor signaling pathway"/>
    <property type="evidence" value="ECO:0007669"/>
    <property type="project" value="InterPro"/>
</dbReference>
<comment type="caution">
    <text evidence="2">The sequence shown here is derived from an EMBL/GenBank/DDBJ whole genome shotgun (WGS) entry which is preliminary data.</text>
</comment>